<dbReference type="Proteomes" id="UP000008634">
    <property type="component" value="Chromosome"/>
</dbReference>
<accession>E6X5H2</accession>
<keyword evidence="3" id="KW-1185">Reference proteome</keyword>
<evidence type="ECO:0000313" key="2">
    <source>
        <dbReference type="EMBL" id="ADV50527.1"/>
    </source>
</evidence>
<dbReference type="eggNOG" id="ENOG5033F4Y">
    <property type="taxonomic scope" value="Bacteria"/>
</dbReference>
<sequence>MSKIKSLIFFILFLPFSAFAEYNGHQIKFSIEFKDGSEIIGYNFLSSIYQKDKSISYTAFLENNYQLILRKQSNDLIGEFTYFQNRIKYDYSDDEGAKKIIYTLTDKKEVDKNNIEKIKIIELTDQSYAIGISTKHAWEDRLWMKKKPVEKYSIGGTFCSYHIYIHNKNDKTDRIIKVLKEISIRFEEEIKEQKVIIENPDGTNYYQVEEKTNKIEQIIDPKISKELQNFSDEKVVIITMCSC</sequence>
<protein>
    <recommendedName>
        <fullName evidence="4">DUF4412 domain-containing protein</fullName>
    </recommendedName>
</protein>
<evidence type="ECO:0008006" key="4">
    <source>
        <dbReference type="Google" id="ProtNLM"/>
    </source>
</evidence>
<dbReference type="AlphaFoldDB" id="E6X5H2"/>
<feature type="chain" id="PRO_5003212767" description="DUF4412 domain-containing protein" evidence="1">
    <location>
        <begin position="21"/>
        <end position="243"/>
    </location>
</feature>
<evidence type="ECO:0000313" key="3">
    <source>
        <dbReference type="Proteomes" id="UP000008634"/>
    </source>
</evidence>
<dbReference type="KEGG" id="cao:Celal_3258"/>
<dbReference type="RefSeq" id="WP_013551988.1">
    <property type="nucleotide sequence ID" value="NC_014934.1"/>
</dbReference>
<name>E6X5H2_CELAD</name>
<evidence type="ECO:0000256" key="1">
    <source>
        <dbReference type="SAM" id="SignalP"/>
    </source>
</evidence>
<dbReference type="STRING" id="688270.Celal_3258"/>
<dbReference type="EMBL" id="CP002453">
    <property type="protein sequence ID" value="ADV50527.1"/>
    <property type="molecule type" value="Genomic_DNA"/>
</dbReference>
<proteinExistence type="predicted"/>
<gene>
    <name evidence="2" type="ordered locus">Celal_3258</name>
</gene>
<feature type="signal peptide" evidence="1">
    <location>
        <begin position="1"/>
        <end position="20"/>
    </location>
</feature>
<organism evidence="2 3">
    <name type="scientific">Cellulophaga algicola (strain DSM 14237 / IC166 / ACAM 630)</name>
    <dbReference type="NCBI Taxonomy" id="688270"/>
    <lineage>
        <taxon>Bacteria</taxon>
        <taxon>Pseudomonadati</taxon>
        <taxon>Bacteroidota</taxon>
        <taxon>Flavobacteriia</taxon>
        <taxon>Flavobacteriales</taxon>
        <taxon>Flavobacteriaceae</taxon>
        <taxon>Cellulophaga</taxon>
    </lineage>
</organism>
<dbReference type="OrthoDB" id="1493425at2"/>
<keyword evidence="1" id="KW-0732">Signal</keyword>
<dbReference type="HOGENOM" id="CLU_1140963_0_0_10"/>
<reference evidence="2 3" key="1">
    <citation type="journal article" date="2010" name="Stand. Genomic Sci.">
        <title>Complete genome sequence of Cellulophaga algicola type strain (IC166).</title>
        <authorList>
            <person name="Abt B."/>
            <person name="Lu M."/>
            <person name="Misra M."/>
            <person name="Han C."/>
            <person name="Nolan M."/>
            <person name="Lucas S."/>
            <person name="Hammon N."/>
            <person name="Deshpande S."/>
            <person name="Cheng J.F."/>
            <person name="Tapia R."/>
            <person name="Goodwin L."/>
            <person name="Pitluck S."/>
            <person name="Liolios K."/>
            <person name="Pagani I."/>
            <person name="Ivanova N."/>
            <person name="Mavromatis K."/>
            <person name="Ovchinikova G."/>
            <person name="Pati A."/>
            <person name="Chen A."/>
            <person name="Palaniappan K."/>
            <person name="Land M."/>
            <person name="Hauser L."/>
            <person name="Chang Y.J."/>
            <person name="Jeffries C.D."/>
            <person name="Detter J.C."/>
            <person name="Brambilla E."/>
            <person name="Rohde M."/>
            <person name="Tindall B.J."/>
            <person name="Goker M."/>
            <person name="Woyke T."/>
            <person name="Bristow J."/>
            <person name="Eisen J.A."/>
            <person name="Markowitz V."/>
            <person name="Hugenholtz P."/>
            <person name="Kyrpides N.C."/>
            <person name="Klenk H.P."/>
            <person name="Lapidus A."/>
        </authorList>
    </citation>
    <scope>NUCLEOTIDE SEQUENCE [LARGE SCALE GENOMIC DNA]</scope>
    <source>
        <strain evidence="3">DSM 14237 / IC166 / ACAM 630</strain>
    </source>
</reference>